<feature type="domain" description="Ribose-phosphate pyrophosphokinase N-terminal" evidence="10">
    <location>
        <begin position="5"/>
        <end position="116"/>
    </location>
</feature>
<gene>
    <name evidence="12" type="primary">prs</name>
    <name evidence="11" type="ORF">Lbir_2541</name>
    <name evidence="12" type="ORF">NCTC12437_01124</name>
</gene>
<evidence type="ECO:0000256" key="1">
    <source>
        <dbReference type="ARBA" id="ARBA00013247"/>
    </source>
</evidence>
<dbReference type="STRING" id="28083.Lbir_2541"/>
<dbReference type="EMBL" id="LNXT01000048">
    <property type="protein sequence ID" value="KTC67939.1"/>
    <property type="molecule type" value="Genomic_DNA"/>
</dbReference>
<dbReference type="Pfam" id="PF13793">
    <property type="entry name" value="Pribosyltran_N"/>
    <property type="match status" value="1"/>
</dbReference>
<evidence type="ECO:0000259" key="10">
    <source>
        <dbReference type="Pfam" id="PF13793"/>
    </source>
</evidence>
<evidence type="ECO:0000256" key="6">
    <source>
        <dbReference type="ARBA" id="ARBA00022840"/>
    </source>
</evidence>
<dbReference type="NCBIfam" id="TIGR01251">
    <property type="entry name" value="ribP_PPkin"/>
    <property type="match status" value="1"/>
</dbReference>
<dbReference type="EC" id="2.7.6.1" evidence="1"/>
<dbReference type="OrthoDB" id="324294at2"/>
<evidence type="ECO:0000256" key="3">
    <source>
        <dbReference type="ARBA" id="ARBA00022727"/>
    </source>
</evidence>
<dbReference type="GO" id="GO:0000287">
    <property type="term" value="F:magnesium ion binding"/>
    <property type="evidence" value="ECO:0007669"/>
    <property type="project" value="InterPro"/>
</dbReference>
<dbReference type="InterPro" id="IPR000836">
    <property type="entry name" value="PRTase_dom"/>
</dbReference>
<dbReference type="FunFam" id="3.40.50.2020:FF:000014">
    <property type="entry name" value="Ribose-phosphate pyrophosphokinase 1"/>
    <property type="match status" value="1"/>
</dbReference>
<evidence type="ECO:0000256" key="5">
    <source>
        <dbReference type="ARBA" id="ARBA00022777"/>
    </source>
</evidence>
<dbReference type="GO" id="GO:0004749">
    <property type="term" value="F:ribose phosphate diphosphokinase activity"/>
    <property type="evidence" value="ECO:0007669"/>
    <property type="project" value="UniProtKB-EC"/>
</dbReference>
<dbReference type="GO" id="GO:0016301">
    <property type="term" value="F:kinase activity"/>
    <property type="evidence" value="ECO:0007669"/>
    <property type="project" value="UniProtKB-KW"/>
</dbReference>
<keyword evidence="13" id="KW-1185">Reference proteome</keyword>
<keyword evidence="6" id="KW-0067">ATP-binding</keyword>
<dbReference type="PANTHER" id="PTHR10210">
    <property type="entry name" value="RIBOSE-PHOSPHATE DIPHOSPHOKINASE FAMILY MEMBER"/>
    <property type="match status" value="1"/>
</dbReference>
<evidence type="ECO:0000259" key="9">
    <source>
        <dbReference type="Pfam" id="PF00156"/>
    </source>
</evidence>
<evidence type="ECO:0000313" key="13">
    <source>
        <dbReference type="Proteomes" id="UP000054735"/>
    </source>
</evidence>
<reference evidence="11 13" key="1">
    <citation type="submission" date="2015-11" db="EMBL/GenBank/DDBJ databases">
        <title>Genomic analysis of 38 Legionella species identifies large and diverse effector repertoires.</title>
        <authorList>
            <person name="Burstein D."/>
            <person name="Amaro F."/>
            <person name="Zusman T."/>
            <person name="Lifshitz Z."/>
            <person name="Cohen O."/>
            <person name="Gilbert J.A."/>
            <person name="Pupko T."/>
            <person name="Shuman H.A."/>
            <person name="Segal G."/>
        </authorList>
    </citation>
    <scope>NUCLEOTIDE SEQUENCE [LARGE SCALE GENOMIC DNA]</scope>
    <source>
        <strain evidence="11 13">CDC#1407-AL-14</strain>
    </source>
</reference>
<proteinExistence type="inferred from homology"/>
<dbReference type="InterPro" id="IPR005946">
    <property type="entry name" value="Rib-P_diPkinase"/>
</dbReference>
<evidence type="ECO:0000256" key="7">
    <source>
        <dbReference type="ARBA" id="ARBA00049535"/>
    </source>
</evidence>
<evidence type="ECO:0000256" key="4">
    <source>
        <dbReference type="ARBA" id="ARBA00022741"/>
    </source>
</evidence>
<dbReference type="GO" id="GO:0006164">
    <property type="term" value="P:purine nucleotide biosynthetic process"/>
    <property type="evidence" value="ECO:0007669"/>
    <property type="project" value="TreeGrafter"/>
</dbReference>
<keyword evidence="4" id="KW-0547">Nucleotide-binding</keyword>
<reference evidence="12 14" key="2">
    <citation type="submission" date="2018-06" db="EMBL/GenBank/DDBJ databases">
        <authorList>
            <consortium name="Pathogen Informatics"/>
            <person name="Doyle S."/>
        </authorList>
    </citation>
    <scope>NUCLEOTIDE SEQUENCE [LARGE SCALE GENOMIC DNA]</scope>
    <source>
        <strain evidence="12 14">NCTC12437</strain>
    </source>
</reference>
<evidence type="ECO:0000313" key="11">
    <source>
        <dbReference type="EMBL" id="KTC67939.1"/>
    </source>
</evidence>
<comment type="similarity">
    <text evidence="8">Belongs to the ribose-phosphate pyrophosphokinase family.</text>
</comment>
<evidence type="ECO:0000313" key="14">
    <source>
        <dbReference type="Proteomes" id="UP000255066"/>
    </source>
</evidence>
<dbReference type="GO" id="GO:0005737">
    <property type="term" value="C:cytoplasm"/>
    <property type="evidence" value="ECO:0007669"/>
    <property type="project" value="TreeGrafter"/>
</dbReference>
<dbReference type="InterPro" id="IPR029099">
    <property type="entry name" value="Pribosyltran_N"/>
</dbReference>
<keyword evidence="2 12" id="KW-0808">Transferase</keyword>
<name>A0A378I936_9GAMM</name>
<dbReference type="AlphaFoldDB" id="A0A378I936"/>
<organism evidence="12 14">
    <name type="scientific">Legionella birminghamensis</name>
    <dbReference type="NCBI Taxonomy" id="28083"/>
    <lineage>
        <taxon>Bacteria</taxon>
        <taxon>Pseudomonadati</taxon>
        <taxon>Pseudomonadota</taxon>
        <taxon>Gammaproteobacteria</taxon>
        <taxon>Legionellales</taxon>
        <taxon>Legionellaceae</taxon>
        <taxon>Legionella</taxon>
    </lineage>
</organism>
<dbReference type="Proteomes" id="UP000255066">
    <property type="component" value="Unassembled WGS sequence"/>
</dbReference>
<dbReference type="Proteomes" id="UP000054735">
    <property type="component" value="Unassembled WGS sequence"/>
</dbReference>
<keyword evidence="5 12" id="KW-0418">Kinase</keyword>
<dbReference type="Gene3D" id="3.40.50.2020">
    <property type="match status" value="2"/>
</dbReference>
<protein>
    <recommendedName>
        <fullName evidence="1">ribose-phosphate diphosphokinase</fullName>
        <ecNumber evidence="1">2.7.6.1</ecNumber>
    </recommendedName>
</protein>
<dbReference type="RefSeq" id="WP_058524542.1">
    <property type="nucleotide sequence ID" value="NZ_CAAAHV010000003.1"/>
</dbReference>
<dbReference type="CDD" id="cd06223">
    <property type="entry name" value="PRTases_typeI"/>
    <property type="match status" value="1"/>
</dbReference>
<dbReference type="PANTHER" id="PTHR10210:SF32">
    <property type="entry name" value="RIBOSE-PHOSPHATE PYROPHOSPHOKINASE 2"/>
    <property type="match status" value="1"/>
</dbReference>
<comment type="catalytic activity">
    <reaction evidence="7">
        <text>D-ribose 5-phosphate + ATP = 5-phospho-alpha-D-ribose 1-diphosphate + AMP + H(+)</text>
        <dbReference type="Rhea" id="RHEA:15609"/>
        <dbReference type="ChEBI" id="CHEBI:15378"/>
        <dbReference type="ChEBI" id="CHEBI:30616"/>
        <dbReference type="ChEBI" id="CHEBI:58017"/>
        <dbReference type="ChEBI" id="CHEBI:78346"/>
        <dbReference type="ChEBI" id="CHEBI:456215"/>
        <dbReference type="EC" id="2.7.6.1"/>
    </reaction>
</comment>
<dbReference type="Pfam" id="PF00156">
    <property type="entry name" value="Pribosyltran"/>
    <property type="match status" value="1"/>
</dbReference>
<evidence type="ECO:0000313" key="12">
    <source>
        <dbReference type="EMBL" id="STX31352.1"/>
    </source>
</evidence>
<dbReference type="SMART" id="SM01400">
    <property type="entry name" value="Pribosyltran_N"/>
    <property type="match status" value="1"/>
</dbReference>
<evidence type="ECO:0000256" key="2">
    <source>
        <dbReference type="ARBA" id="ARBA00022679"/>
    </source>
</evidence>
<keyword evidence="3 8" id="KW-0545">Nucleotide biosynthesis</keyword>
<dbReference type="EMBL" id="UGNW01000001">
    <property type="protein sequence ID" value="STX31352.1"/>
    <property type="molecule type" value="Genomic_DNA"/>
</dbReference>
<dbReference type="InterPro" id="IPR029057">
    <property type="entry name" value="PRTase-like"/>
</dbReference>
<dbReference type="NCBIfam" id="NF005537">
    <property type="entry name" value="PRK07199.1"/>
    <property type="match status" value="1"/>
</dbReference>
<dbReference type="GO" id="GO:0002189">
    <property type="term" value="C:ribose phosphate diphosphokinase complex"/>
    <property type="evidence" value="ECO:0007669"/>
    <property type="project" value="TreeGrafter"/>
</dbReference>
<dbReference type="GO" id="GO:0005524">
    <property type="term" value="F:ATP binding"/>
    <property type="evidence" value="ECO:0007669"/>
    <property type="project" value="UniProtKB-KW"/>
</dbReference>
<accession>A0A378I936</accession>
<evidence type="ECO:0000256" key="8">
    <source>
        <dbReference type="RuleBase" id="RU004324"/>
    </source>
</evidence>
<feature type="domain" description="Phosphoribosyltransferase" evidence="9">
    <location>
        <begin position="149"/>
        <end position="270"/>
    </location>
</feature>
<dbReference type="GO" id="GO:0006015">
    <property type="term" value="P:5-phosphoribose 1-diphosphate biosynthetic process"/>
    <property type="evidence" value="ECO:0007669"/>
    <property type="project" value="TreeGrafter"/>
</dbReference>
<dbReference type="SUPFAM" id="SSF53271">
    <property type="entry name" value="PRTase-like"/>
    <property type="match status" value="2"/>
</dbReference>
<sequence length="296" mass="33521">MNNYIIFSFPGNKDFAQNLANKLRIEEGELVMKRFPDGESYVRINSTVRNKIVILFCTMNNPDKKILSLMFTAQTLKELGAKKIILISPYLPYMRQDIRFNPGEAITSRLFAKFLSNWIDYLITVDPHLHRIHHLSCIYSIPVLTLHAHKEIAQWIKENINYPFLIGPDSESKQWVSGIAEELKAPYVVCNKIRLSDQEVKIDIPRFSSANETLILMDDIISTGSSMVTILKQLSLQGYRGICLAIHPLFSKKAKEKLVASGALAIITCNSISDPTNKINILDLIAANLEKIMGEI</sequence>